<protein>
    <submittedName>
        <fullName evidence="2">Uncharacterized protein</fullName>
    </submittedName>
</protein>
<dbReference type="RefSeq" id="WP_138188748.1">
    <property type="nucleotide sequence ID" value="NZ_LS992241.1"/>
</dbReference>
<keyword evidence="1" id="KW-0812">Transmembrane</keyword>
<proteinExistence type="predicted"/>
<name>A0A383RJG1_PAEAL</name>
<organism evidence="2 3">
    <name type="scientific">Paenibacillus alvei</name>
    <name type="common">Bacillus alvei</name>
    <dbReference type="NCBI Taxonomy" id="44250"/>
    <lineage>
        <taxon>Bacteria</taxon>
        <taxon>Bacillati</taxon>
        <taxon>Bacillota</taxon>
        <taxon>Bacilli</taxon>
        <taxon>Bacillales</taxon>
        <taxon>Paenibacillaceae</taxon>
        <taxon>Paenibacillus</taxon>
    </lineage>
</organism>
<dbReference type="Proteomes" id="UP000304148">
    <property type="component" value="Chromosome"/>
</dbReference>
<keyword evidence="1" id="KW-0472">Membrane</keyword>
<reference evidence="3" key="1">
    <citation type="submission" date="2018-08" db="EMBL/GenBank/DDBJ databases">
        <authorList>
            <person name="Chevrot R."/>
        </authorList>
    </citation>
    <scope>NUCLEOTIDE SEQUENCE [LARGE SCALE GENOMIC DNA]</scope>
</reference>
<evidence type="ECO:0000313" key="3">
    <source>
        <dbReference type="Proteomes" id="UP000304148"/>
    </source>
</evidence>
<feature type="transmembrane region" description="Helical" evidence="1">
    <location>
        <begin position="112"/>
        <end position="132"/>
    </location>
</feature>
<accession>A0A383RJG1</accession>
<evidence type="ECO:0000256" key="1">
    <source>
        <dbReference type="SAM" id="Phobius"/>
    </source>
</evidence>
<sequence>MSTIRNEQMERTFYHYQLLKRVRLAKPFIIAFSTLAALCIAVALYQHSLLGIGYVAASCVLIAWLHYVIGRSIFIVDRYTYKGRWAWRWRMPWIGYLPLPQQFISLRYLTKIMLHTTSITFLVILILCPWLPLELTLLNVFWHLWLLSPRWYCLLTMRTVDSSGLVKVNEMDICLYKA</sequence>
<feature type="transmembrane region" description="Helical" evidence="1">
    <location>
        <begin position="51"/>
        <end position="69"/>
    </location>
</feature>
<gene>
    <name evidence="2" type="ORF">PBLR_15420</name>
</gene>
<evidence type="ECO:0000313" key="2">
    <source>
        <dbReference type="EMBL" id="SYX86993.1"/>
    </source>
</evidence>
<dbReference type="EMBL" id="LS992241">
    <property type="protein sequence ID" value="SYX86993.1"/>
    <property type="molecule type" value="Genomic_DNA"/>
</dbReference>
<feature type="transmembrane region" description="Helical" evidence="1">
    <location>
        <begin position="24"/>
        <end position="45"/>
    </location>
</feature>
<keyword evidence="1" id="KW-1133">Transmembrane helix</keyword>
<dbReference type="AlphaFoldDB" id="A0A383RJG1"/>